<dbReference type="HOGENOM" id="CLU_2030440_0_0_1"/>
<dbReference type="Proteomes" id="UP000008021">
    <property type="component" value="Chromosome 5"/>
</dbReference>
<proteinExistence type="predicted"/>
<dbReference type="EnsemblPlants" id="OMERI05G14060.5">
    <property type="protein sequence ID" value="OMERI05G14060.5"/>
    <property type="gene ID" value="OMERI05G14060"/>
</dbReference>
<keyword evidence="2" id="KW-1185">Reference proteome</keyword>
<sequence>MQFPKVQKIAVQICQHGQDQEQMTIERTVLSHATRREVRTDQMPAYADAYFFPPLFPLAPAPPLPPCPVACAAFLAAFSCSALASLSRRCSGVSPSSRPFTTGFRACALCLSRSLWSPRYES</sequence>
<dbReference type="AlphaFoldDB" id="A0A0E0DRB1"/>
<reference evidence="1" key="2">
    <citation type="submission" date="2018-05" db="EMBL/GenBank/DDBJ databases">
        <title>OmerRS3 (Oryza meridionalis Reference Sequence Version 3).</title>
        <authorList>
            <person name="Zhang J."/>
            <person name="Kudrna D."/>
            <person name="Lee S."/>
            <person name="Talag J."/>
            <person name="Welchert J."/>
            <person name="Wing R.A."/>
        </authorList>
    </citation>
    <scope>NUCLEOTIDE SEQUENCE [LARGE SCALE GENOMIC DNA]</scope>
    <source>
        <strain evidence="1">cv. OR44</strain>
    </source>
</reference>
<reference evidence="1" key="1">
    <citation type="submission" date="2015-04" db="UniProtKB">
        <authorList>
            <consortium name="EnsemblPlants"/>
        </authorList>
    </citation>
    <scope>IDENTIFICATION</scope>
</reference>
<organism evidence="1">
    <name type="scientific">Oryza meridionalis</name>
    <dbReference type="NCBI Taxonomy" id="40149"/>
    <lineage>
        <taxon>Eukaryota</taxon>
        <taxon>Viridiplantae</taxon>
        <taxon>Streptophyta</taxon>
        <taxon>Embryophyta</taxon>
        <taxon>Tracheophyta</taxon>
        <taxon>Spermatophyta</taxon>
        <taxon>Magnoliopsida</taxon>
        <taxon>Liliopsida</taxon>
        <taxon>Poales</taxon>
        <taxon>Poaceae</taxon>
        <taxon>BOP clade</taxon>
        <taxon>Oryzoideae</taxon>
        <taxon>Oryzeae</taxon>
        <taxon>Oryzinae</taxon>
        <taxon>Oryza</taxon>
    </lineage>
</organism>
<accession>A0A0E0DRB1</accession>
<name>A0A0E0DRB1_9ORYZ</name>
<protein>
    <submittedName>
        <fullName evidence="1">Uncharacterized protein</fullName>
    </submittedName>
</protein>
<evidence type="ECO:0000313" key="2">
    <source>
        <dbReference type="Proteomes" id="UP000008021"/>
    </source>
</evidence>
<dbReference type="Gramene" id="OMERI05G14060.5">
    <property type="protein sequence ID" value="OMERI05G14060.5"/>
    <property type="gene ID" value="OMERI05G14060"/>
</dbReference>
<evidence type="ECO:0000313" key="1">
    <source>
        <dbReference type="EnsemblPlants" id="OMERI05G14060.5"/>
    </source>
</evidence>